<reference evidence="13" key="1">
    <citation type="submission" date="2006-10" db="EMBL/GenBank/DDBJ databases">
        <authorList>
            <person name="Amadeo P."/>
            <person name="Zhao Q."/>
            <person name="Wortman J."/>
            <person name="Fraser-Liggett C."/>
            <person name="Carlton J."/>
        </authorList>
    </citation>
    <scope>NUCLEOTIDE SEQUENCE</scope>
    <source>
        <strain evidence="13">G3</strain>
    </source>
</reference>
<dbReference type="FunFam" id="3.30.930.10:FF:000013">
    <property type="entry name" value="Aspartate--tRNA ligase, cytoplasmic"/>
    <property type="match status" value="1"/>
</dbReference>
<evidence type="ECO:0000256" key="6">
    <source>
        <dbReference type="ARBA" id="ARBA00022741"/>
    </source>
</evidence>
<comment type="subcellular location">
    <subcellularLocation>
        <location evidence="1">Cytoplasm</location>
    </subcellularLocation>
</comment>
<dbReference type="InterPro" id="IPR004523">
    <property type="entry name" value="Asp-tRNA_synthase_2"/>
</dbReference>
<dbReference type="GO" id="GO:0004815">
    <property type="term" value="F:aspartate-tRNA ligase activity"/>
    <property type="evidence" value="ECO:0000318"/>
    <property type="project" value="GO_Central"/>
</dbReference>
<comment type="catalytic activity">
    <reaction evidence="10">
        <text>tRNA(Asp) + L-aspartate + ATP = L-aspartyl-tRNA(Asp) + AMP + diphosphate</text>
        <dbReference type="Rhea" id="RHEA:19649"/>
        <dbReference type="Rhea" id="RHEA-COMP:9660"/>
        <dbReference type="Rhea" id="RHEA-COMP:9678"/>
        <dbReference type="ChEBI" id="CHEBI:29991"/>
        <dbReference type="ChEBI" id="CHEBI:30616"/>
        <dbReference type="ChEBI" id="CHEBI:33019"/>
        <dbReference type="ChEBI" id="CHEBI:78442"/>
        <dbReference type="ChEBI" id="CHEBI:78516"/>
        <dbReference type="ChEBI" id="CHEBI:456215"/>
        <dbReference type="EC" id="6.1.1.12"/>
    </reaction>
</comment>
<evidence type="ECO:0000256" key="7">
    <source>
        <dbReference type="ARBA" id="ARBA00022840"/>
    </source>
</evidence>
<dbReference type="InterPro" id="IPR045864">
    <property type="entry name" value="aa-tRNA-synth_II/BPL/LPL"/>
</dbReference>
<keyword evidence="9" id="KW-0030">Aminoacyl-tRNA synthetase</keyword>
<dbReference type="VEuPathDB" id="TrichDB:TVAGG3_0013920"/>
<dbReference type="eggNOG" id="KOG0556">
    <property type="taxonomic scope" value="Eukaryota"/>
</dbReference>
<dbReference type="VEuPathDB" id="TrichDB:TVAG_267950"/>
<evidence type="ECO:0000256" key="10">
    <source>
        <dbReference type="ARBA" id="ARBA00047904"/>
    </source>
</evidence>
<dbReference type="HAMAP" id="MF_02075">
    <property type="entry name" value="Asp_tRNA_synth_type2"/>
    <property type="match status" value="1"/>
</dbReference>
<evidence type="ECO:0000256" key="5">
    <source>
        <dbReference type="ARBA" id="ARBA00022598"/>
    </source>
</evidence>
<dbReference type="NCBIfam" id="NF003483">
    <property type="entry name" value="PRK05159.1"/>
    <property type="match status" value="1"/>
</dbReference>
<accession>A2DLE4</accession>
<dbReference type="GO" id="GO:0006422">
    <property type="term" value="P:aspartyl-tRNA aminoacylation"/>
    <property type="evidence" value="ECO:0000318"/>
    <property type="project" value="GO_Central"/>
</dbReference>
<feature type="compositionally biased region" description="Acidic residues" evidence="11">
    <location>
        <begin position="129"/>
        <end position="139"/>
    </location>
</feature>
<dbReference type="EC" id="6.1.1.12" evidence="3"/>
<dbReference type="OrthoDB" id="372395at2759"/>
<feature type="compositionally biased region" description="Basic and acidic residues" evidence="11">
    <location>
        <begin position="141"/>
        <end position="153"/>
    </location>
</feature>
<dbReference type="PANTHER" id="PTHR43450">
    <property type="entry name" value="ASPARTYL-TRNA SYNTHETASE"/>
    <property type="match status" value="1"/>
</dbReference>
<dbReference type="SUPFAM" id="SSF55681">
    <property type="entry name" value="Class II aaRS and biotin synthetases"/>
    <property type="match status" value="1"/>
</dbReference>
<dbReference type="InParanoid" id="A2DLE4"/>
<keyword evidence="14" id="KW-1185">Reference proteome</keyword>
<dbReference type="OMA" id="HYSEEVI"/>
<evidence type="ECO:0000256" key="2">
    <source>
        <dbReference type="ARBA" id="ARBA00005312"/>
    </source>
</evidence>
<dbReference type="Gene3D" id="2.40.50.140">
    <property type="entry name" value="Nucleic acid-binding proteins"/>
    <property type="match status" value="1"/>
</dbReference>
<keyword evidence="7" id="KW-0067">ATP-binding</keyword>
<dbReference type="GO" id="GO:0005829">
    <property type="term" value="C:cytosol"/>
    <property type="evidence" value="ECO:0000318"/>
    <property type="project" value="GO_Central"/>
</dbReference>
<evidence type="ECO:0000256" key="4">
    <source>
        <dbReference type="ARBA" id="ARBA00022490"/>
    </source>
</evidence>
<dbReference type="InterPro" id="IPR012340">
    <property type="entry name" value="NA-bd_OB-fold"/>
</dbReference>
<dbReference type="GO" id="GO:0005524">
    <property type="term" value="F:ATP binding"/>
    <property type="evidence" value="ECO:0007669"/>
    <property type="project" value="UniProtKB-KW"/>
</dbReference>
<dbReference type="FunCoup" id="A2DLE4">
    <property type="interactions" value="825"/>
</dbReference>
<keyword evidence="8" id="KW-0648">Protein biosynthesis</keyword>
<proteinExistence type="inferred from homology"/>
<comment type="similarity">
    <text evidence="2">Belongs to the class-II aminoacyl-tRNA synthetase family. Type 2 subfamily.</text>
</comment>
<keyword evidence="5" id="KW-0436">Ligase</keyword>
<evidence type="ECO:0000256" key="11">
    <source>
        <dbReference type="SAM" id="MobiDB-lite"/>
    </source>
</evidence>
<dbReference type="CDD" id="cd00776">
    <property type="entry name" value="AsxRS_core"/>
    <property type="match status" value="1"/>
</dbReference>
<dbReference type="PANTHER" id="PTHR43450:SF1">
    <property type="entry name" value="ASPARTATE--TRNA LIGASE, CYTOPLASMIC"/>
    <property type="match status" value="1"/>
</dbReference>
<dbReference type="Pfam" id="PF00152">
    <property type="entry name" value="tRNA-synt_2"/>
    <property type="match status" value="1"/>
</dbReference>
<evidence type="ECO:0000256" key="9">
    <source>
        <dbReference type="ARBA" id="ARBA00023146"/>
    </source>
</evidence>
<evidence type="ECO:0000256" key="8">
    <source>
        <dbReference type="ARBA" id="ARBA00022917"/>
    </source>
</evidence>
<reference evidence="13" key="2">
    <citation type="journal article" date="2007" name="Science">
        <title>Draft genome sequence of the sexually transmitted pathogen Trichomonas vaginalis.</title>
        <authorList>
            <person name="Carlton J.M."/>
            <person name="Hirt R.P."/>
            <person name="Silva J.C."/>
            <person name="Delcher A.L."/>
            <person name="Schatz M."/>
            <person name="Zhao Q."/>
            <person name="Wortman J.R."/>
            <person name="Bidwell S.L."/>
            <person name="Alsmark U.C.M."/>
            <person name="Besteiro S."/>
            <person name="Sicheritz-Ponten T."/>
            <person name="Noel C.J."/>
            <person name="Dacks J.B."/>
            <person name="Foster P.G."/>
            <person name="Simillion C."/>
            <person name="Van de Peer Y."/>
            <person name="Miranda-Saavedra D."/>
            <person name="Barton G.J."/>
            <person name="Westrop G.D."/>
            <person name="Mueller S."/>
            <person name="Dessi D."/>
            <person name="Fiori P.L."/>
            <person name="Ren Q."/>
            <person name="Paulsen I."/>
            <person name="Zhang H."/>
            <person name="Bastida-Corcuera F.D."/>
            <person name="Simoes-Barbosa A."/>
            <person name="Brown M.T."/>
            <person name="Hayes R.D."/>
            <person name="Mukherjee M."/>
            <person name="Okumura C.Y."/>
            <person name="Schneider R."/>
            <person name="Smith A.J."/>
            <person name="Vanacova S."/>
            <person name="Villalvazo M."/>
            <person name="Haas B.J."/>
            <person name="Pertea M."/>
            <person name="Feldblyum T.V."/>
            <person name="Utterback T.R."/>
            <person name="Shu C.L."/>
            <person name="Osoegawa K."/>
            <person name="de Jong P.J."/>
            <person name="Hrdy I."/>
            <person name="Horvathova L."/>
            <person name="Zubacova Z."/>
            <person name="Dolezal P."/>
            <person name="Malik S.B."/>
            <person name="Logsdon J.M. Jr."/>
            <person name="Henze K."/>
            <person name="Gupta A."/>
            <person name="Wang C.C."/>
            <person name="Dunne R.L."/>
            <person name="Upcroft J.A."/>
            <person name="Upcroft P."/>
            <person name="White O."/>
            <person name="Salzberg S.L."/>
            <person name="Tang P."/>
            <person name="Chiu C.-H."/>
            <person name="Lee Y.-S."/>
            <person name="Embley T.M."/>
            <person name="Coombs G.H."/>
            <person name="Mottram J.C."/>
            <person name="Tachezy J."/>
            <person name="Fraser-Liggett C.M."/>
            <person name="Johnson P.J."/>
        </authorList>
    </citation>
    <scope>NUCLEOTIDE SEQUENCE [LARGE SCALE GENOMIC DNA]</scope>
    <source>
        <strain evidence="13">G3</strain>
    </source>
</reference>
<dbReference type="SUPFAM" id="SSF50249">
    <property type="entry name" value="Nucleic acid-binding proteins"/>
    <property type="match status" value="1"/>
</dbReference>
<keyword evidence="4" id="KW-0963">Cytoplasm</keyword>
<feature type="region of interest" description="Disordered" evidence="11">
    <location>
        <begin position="127"/>
        <end position="191"/>
    </location>
</feature>
<dbReference type="InterPro" id="IPR004364">
    <property type="entry name" value="Aa-tRNA-synt_II"/>
</dbReference>
<dbReference type="GO" id="GO:0003723">
    <property type="term" value="F:RNA binding"/>
    <property type="evidence" value="ECO:0000318"/>
    <property type="project" value="GO_Central"/>
</dbReference>
<dbReference type="PROSITE" id="PS50862">
    <property type="entry name" value="AA_TRNA_LIGASE_II"/>
    <property type="match status" value="1"/>
</dbReference>
<dbReference type="InterPro" id="IPR002312">
    <property type="entry name" value="Asp/Asn-tRNA-synth_IIb"/>
</dbReference>
<evidence type="ECO:0000259" key="12">
    <source>
        <dbReference type="PROSITE" id="PS50862"/>
    </source>
</evidence>
<dbReference type="RefSeq" id="XP_001579748.1">
    <property type="nucleotide sequence ID" value="XM_001579698.1"/>
</dbReference>
<dbReference type="Gene3D" id="3.30.930.10">
    <property type="entry name" value="Bira Bifunctional Protein, Domain 2"/>
    <property type="match status" value="1"/>
</dbReference>
<evidence type="ECO:0000313" key="14">
    <source>
        <dbReference type="Proteomes" id="UP000001542"/>
    </source>
</evidence>
<dbReference type="KEGG" id="tva:5464276"/>
<dbReference type="GO" id="GO:0017101">
    <property type="term" value="C:aminoacyl-tRNA synthetase multienzyme complex"/>
    <property type="evidence" value="ECO:0000318"/>
    <property type="project" value="GO_Central"/>
</dbReference>
<sequence length="537" mass="60906">MTEPECVIEELPLIQSKETTDRTLLRVPQISEEHVGKVIEFRGFLAKNRSKFLVIRDQIATIQVYSSVKANIPVESYVEIKGTVTVPEKPITGCTKQNLEIQAQRIRVVSKSQQPLPIQVEDCSRITEADEDREEEAEEAAFNHEGAKEEGPKFELPTDAEGNPIDEQGNKLTPEQVEKRKKNWLKKQEKAKAKEAKKAKAAAAKGPTVTQKLRLDNRVLDLRTVANQAIFRLQSKVCQFFREFLLARDFQEIHTPKLIPTASEGGSNVFEVKYFDSKAYLAQSPQLYKQMAVVSGMPRVFEIGPVFRAEKSFTHRHLTEFTGLDAEMAFDTNYHEALLLFQELLCTVFTRLQKECQPEIEAVASQFGEHVKELVIKPCIINFKDAVKLLNENGHPEMKPDQDLDTELEKCLGRLVREKYGTDFFILDKFPAAVRPFYTMPDPDDPMYSNSYDMFLRGEEIVSGAQRIHNSELLLQCAAKKGVDLSPIMPYVESFRYGAPPHAGLGCGLDRITFLFLGLHNVRRGSLFPRDPTRVSP</sequence>
<feature type="domain" description="Aminoacyl-transfer RNA synthetases class-II family profile" evidence="12">
    <location>
        <begin position="231"/>
        <end position="529"/>
    </location>
</feature>
<keyword evidence="6" id="KW-0547">Nucleotide-binding</keyword>
<evidence type="ECO:0000313" key="13">
    <source>
        <dbReference type="EMBL" id="EAY18762.1"/>
    </source>
</evidence>
<dbReference type="NCBIfam" id="TIGR00458">
    <property type="entry name" value="aspS_nondisc"/>
    <property type="match status" value="1"/>
</dbReference>
<evidence type="ECO:0000256" key="1">
    <source>
        <dbReference type="ARBA" id="ARBA00004496"/>
    </source>
</evidence>
<evidence type="ECO:0000256" key="3">
    <source>
        <dbReference type="ARBA" id="ARBA00012841"/>
    </source>
</evidence>
<gene>
    <name evidence="13" type="ORF">TVAG_267950</name>
</gene>
<dbReference type="EMBL" id="DS113215">
    <property type="protein sequence ID" value="EAY18762.1"/>
    <property type="molecule type" value="Genomic_DNA"/>
</dbReference>
<dbReference type="SMR" id="A2DLE4"/>
<organism evidence="13 14">
    <name type="scientific">Trichomonas vaginalis (strain ATCC PRA-98 / G3)</name>
    <dbReference type="NCBI Taxonomy" id="412133"/>
    <lineage>
        <taxon>Eukaryota</taxon>
        <taxon>Metamonada</taxon>
        <taxon>Parabasalia</taxon>
        <taxon>Trichomonadida</taxon>
        <taxon>Trichomonadidae</taxon>
        <taxon>Trichomonas</taxon>
    </lineage>
</organism>
<dbReference type="STRING" id="5722.A2DLE4"/>
<name>A2DLE4_TRIV3</name>
<protein>
    <recommendedName>
        <fullName evidence="3">aspartate--tRNA ligase</fullName>
        <ecNumber evidence="3">6.1.1.12</ecNumber>
    </recommendedName>
</protein>
<dbReference type="PRINTS" id="PR01042">
    <property type="entry name" value="TRNASYNTHASP"/>
</dbReference>
<dbReference type="AlphaFoldDB" id="A2DLE4"/>
<dbReference type="Proteomes" id="UP000001542">
    <property type="component" value="Unassembled WGS sequence"/>
</dbReference>
<dbReference type="InterPro" id="IPR006195">
    <property type="entry name" value="aa-tRNA-synth_II"/>
</dbReference>